<protein>
    <recommendedName>
        <fullName evidence="5">DUF641 domain-containing protein</fullName>
    </recommendedName>
</protein>
<evidence type="ECO:0000256" key="1">
    <source>
        <dbReference type="SAM" id="Coils"/>
    </source>
</evidence>
<accession>A0ABQ7ATY0</accession>
<evidence type="ECO:0000313" key="4">
    <source>
        <dbReference type="Proteomes" id="UP000266723"/>
    </source>
</evidence>
<feature type="region of interest" description="Disordered" evidence="2">
    <location>
        <begin position="49"/>
        <end position="81"/>
    </location>
</feature>
<feature type="region of interest" description="Disordered" evidence="2">
    <location>
        <begin position="706"/>
        <end position="750"/>
    </location>
</feature>
<evidence type="ECO:0008006" key="5">
    <source>
        <dbReference type="Google" id="ProtNLM"/>
    </source>
</evidence>
<feature type="region of interest" description="Disordered" evidence="2">
    <location>
        <begin position="646"/>
        <end position="673"/>
    </location>
</feature>
<evidence type="ECO:0000256" key="2">
    <source>
        <dbReference type="SAM" id="MobiDB-lite"/>
    </source>
</evidence>
<dbReference type="InterPro" id="IPR012436">
    <property type="entry name" value="DUF1633"/>
</dbReference>
<feature type="coiled-coil region" evidence="1">
    <location>
        <begin position="467"/>
        <end position="518"/>
    </location>
</feature>
<keyword evidence="4" id="KW-1185">Reference proteome</keyword>
<name>A0ABQ7ATY0_BRACR</name>
<dbReference type="Proteomes" id="UP000266723">
    <property type="component" value="Unassembled WGS sequence"/>
</dbReference>
<reference evidence="3 4" key="1">
    <citation type="journal article" date="2020" name="BMC Genomics">
        <title>Intraspecific diversification of the crop wild relative Brassica cretica Lam. using demographic model selection.</title>
        <authorList>
            <person name="Kioukis A."/>
            <person name="Michalopoulou V.A."/>
            <person name="Briers L."/>
            <person name="Pirintsos S."/>
            <person name="Studholme D.J."/>
            <person name="Pavlidis P."/>
            <person name="Sarris P.F."/>
        </authorList>
    </citation>
    <scope>NUCLEOTIDE SEQUENCE [LARGE SCALE GENOMIC DNA]</scope>
    <source>
        <strain evidence="4">cv. PFS-1207/04</strain>
    </source>
</reference>
<dbReference type="Pfam" id="PF07794">
    <property type="entry name" value="DUF1633"/>
    <property type="match status" value="1"/>
</dbReference>
<organism evidence="3 4">
    <name type="scientific">Brassica cretica</name>
    <name type="common">Mustard</name>
    <dbReference type="NCBI Taxonomy" id="69181"/>
    <lineage>
        <taxon>Eukaryota</taxon>
        <taxon>Viridiplantae</taxon>
        <taxon>Streptophyta</taxon>
        <taxon>Embryophyta</taxon>
        <taxon>Tracheophyta</taxon>
        <taxon>Spermatophyta</taxon>
        <taxon>Magnoliopsida</taxon>
        <taxon>eudicotyledons</taxon>
        <taxon>Gunneridae</taxon>
        <taxon>Pentapetalae</taxon>
        <taxon>rosids</taxon>
        <taxon>malvids</taxon>
        <taxon>Brassicales</taxon>
        <taxon>Brassicaceae</taxon>
        <taxon>Brassiceae</taxon>
        <taxon>Brassica</taxon>
    </lineage>
</organism>
<gene>
    <name evidence="3" type="ORF">DY000_02061168</name>
</gene>
<dbReference type="EMBL" id="QGKV02001556">
    <property type="protein sequence ID" value="KAF3517541.1"/>
    <property type="molecule type" value="Genomic_DNA"/>
</dbReference>
<feature type="region of interest" description="Disordered" evidence="2">
    <location>
        <begin position="384"/>
        <end position="419"/>
    </location>
</feature>
<feature type="compositionally biased region" description="Basic and acidic residues" evidence="2">
    <location>
        <begin position="652"/>
        <end position="663"/>
    </location>
</feature>
<proteinExistence type="predicted"/>
<sequence>MANAYANATVLEKIENLAVTFRHRKCNETSSRFLFLIIKGNDKSYQTPANFGSHTVAATRKRRRSAKDTLPGPSRPRFVPEGDGSLFASQGDLISLAGRMRYAGCRLPSLASSAEKEAYAKVAVASSKVMEAFNEYVVMMEDHVVASRNDKEIESIGSEIKRLSGELEAAKIHQENEALTTQVVAQKAKVAALEVERDRDILPASRIARHDINQRYREILGSLKDKWTSKKKEVSAEIQLQEVTANIDLLNELKDGGLTVDAELARLKEVERDCEDLVTSGAVPDWSISELDLPQISEDSVDQIGGSSVPDVFGIPFARVVEIRRRRDLYKALLCFRIYHSASFNFVLLAKGIWHREDQTLATPIGCELELVALMRNAFDPEMTPASGSPLKGTPVPKIPTRRNPSPRMPPSSGKWKTSDKENLPYFRIWKSLTYSNRLRQIDDLQGQVTGLHRTREETNPELSSEFQILKEKLNEHSKQLKQSAEKLSQLESENLTLRDENQALNAASDKKRRFRTQVRPMLTLETLNYGAGTNLPTTAPEGDTSTQEKAKDAQTYDMEDIDSEPEPDKEASDGAARTESPMIGHLHQMFSDRLDAMQSMVERLPGVAPPIRKSNTDSYADTPFTDEITLIEMPRKFSFPSVKAYDGTTDPDDHVAQKDARRSTPKGVTRSYHVQRFQLHSDRTHSAMVYQLTLHVHSLLRGSQRQVRGAIRQQQRPEENLRQPLRNPAPSGTPLRLHSPLQSREGGYPRMQYPHRYLCFQEKSAPRRRPIQGIDCSLLLMWIFN</sequence>
<keyword evidence="1" id="KW-0175">Coiled coil</keyword>
<comment type="caution">
    <text evidence="3">The sequence shown here is derived from an EMBL/GenBank/DDBJ whole genome shotgun (WGS) entry which is preliminary data.</text>
</comment>
<evidence type="ECO:0000313" key="3">
    <source>
        <dbReference type="EMBL" id="KAF3517541.1"/>
    </source>
</evidence>
<feature type="region of interest" description="Disordered" evidence="2">
    <location>
        <begin position="526"/>
        <end position="583"/>
    </location>
</feature>